<feature type="coiled-coil region" evidence="1">
    <location>
        <begin position="427"/>
        <end position="475"/>
    </location>
</feature>
<protein>
    <submittedName>
        <fullName evidence="2">Uncharacterized protein</fullName>
    </submittedName>
</protein>
<dbReference type="PANTHER" id="PTHR47491:SF5">
    <property type="entry name" value="CAP-GLY DOMAIN LINKER"/>
    <property type="match status" value="1"/>
</dbReference>
<comment type="caution">
    <text evidence="2">The sequence shown here is derived from an EMBL/GenBank/DDBJ whole genome shotgun (WGS) entry which is preliminary data.</text>
</comment>
<feature type="coiled-coil region" evidence="1">
    <location>
        <begin position="595"/>
        <end position="657"/>
    </location>
</feature>
<dbReference type="SUPFAM" id="SSF57997">
    <property type="entry name" value="Tropomyosin"/>
    <property type="match status" value="1"/>
</dbReference>
<sequence>MALSEVQRGHSIAWNCPALEGGSLHHNGYKLTEELRRSSELSAAKMRSFEREDYSSYGLEKGEKENLEMRLAPEDLAEENYAKDGTGMPEQCSDMEIWAGRTKLEEHSLRGRVWSLEEENGELHKDLAAMTLKETILRDKVKDFEMQMDSHRKRVERAERTISELRQAVAHSSKQARQADGEVEELRLLCTRKDGEKQDLQNRVERLQQLCTDHEKSIHGLRQGLKNGMDGNKEGRMSRLQKELQRLSAVEITLRTDLEASRVENASLRQDINSLLERSANQQRESSMHMKRLEQALRSEIDRGQSKVAELQDENSLLFAKLRLLTRERQDTREALKTCNDRVSDLEEENQCLQEEIASAEKALEVKQEAIQSLERQLERPTQNNEVAQTALTLQEKTSPNSIIAIKMKDKEPQNAPHLGTELRQSLQAAAQHLHSMNERLEALMDKLSERDRQLQEARSDIARKDEVITDLEATVSNLAKTVDSQSSRIMRLSKRNEDLTKVSQSQARQIEEFQTRIATALDSKNKAEQELNVSRKRLEDYDKHYESQDLTCQLLQERLEAFEAELQRCQPQISSLLQQRDDLALERKNLHHSLSDVTLRVNELEHRLADKEEAVKVQEVTLEELRKEVDVGRKELILAKQERDEMQKEAESMSREALRTSMEVEVLRRRVHQLDEDLLLRDGQICILRGGLEDS</sequence>
<feature type="coiled-coil region" evidence="1">
    <location>
        <begin position="258"/>
        <end position="384"/>
    </location>
</feature>
<feature type="coiled-coil region" evidence="1">
    <location>
        <begin position="511"/>
        <end position="566"/>
    </location>
</feature>
<evidence type="ECO:0000313" key="2">
    <source>
        <dbReference type="EMBL" id="KAG0565333.1"/>
    </source>
</evidence>
<dbReference type="PANTHER" id="PTHR47491">
    <property type="entry name" value="CAP-GLY DOMAIN LINKER"/>
    <property type="match status" value="1"/>
</dbReference>
<evidence type="ECO:0000313" key="3">
    <source>
        <dbReference type="Proteomes" id="UP000822688"/>
    </source>
</evidence>
<dbReference type="OrthoDB" id="1938127at2759"/>
<dbReference type="EMBL" id="CM026429">
    <property type="protein sequence ID" value="KAG0565333.1"/>
    <property type="molecule type" value="Genomic_DNA"/>
</dbReference>
<accession>A0A8T0H2D1</accession>
<gene>
    <name evidence="2" type="ORF">KC19_8G182800</name>
</gene>
<feature type="coiled-coil region" evidence="1">
    <location>
        <begin position="141"/>
        <end position="217"/>
    </location>
</feature>
<reference evidence="2" key="1">
    <citation type="submission" date="2020-06" db="EMBL/GenBank/DDBJ databases">
        <title>WGS assembly of Ceratodon purpureus strain R40.</title>
        <authorList>
            <person name="Carey S.B."/>
            <person name="Jenkins J."/>
            <person name="Shu S."/>
            <person name="Lovell J.T."/>
            <person name="Sreedasyam A."/>
            <person name="Maumus F."/>
            <person name="Tiley G.P."/>
            <person name="Fernandez-Pozo N."/>
            <person name="Barry K."/>
            <person name="Chen C."/>
            <person name="Wang M."/>
            <person name="Lipzen A."/>
            <person name="Daum C."/>
            <person name="Saski C.A."/>
            <person name="Payton A.C."/>
            <person name="Mcbreen J.C."/>
            <person name="Conrad R.E."/>
            <person name="Kollar L.M."/>
            <person name="Olsson S."/>
            <person name="Huttunen S."/>
            <person name="Landis J.B."/>
            <person name="Wickett N.J."/>
            <person name="Johnson M.G."/>
            <person name="Rensing S.A."/>
            <person name="Grimwood J."/>
            <person name="Schmutz J."/>
            <person name="Mcdaniel S.F."/>
        </authorList>
    </citation>
    <scope>NUCLEOTIDE SEQUENCE</scope>
    <source>
        <strain evidence="2">R40</strain>
    </source>
</reference>
<name>A0A8T0H2D1_CERPU</name>
<keyword evidence="1" id="KW-0175">Coiled coil</keyword>
<proteinExistence type="predicted"/>
<keyword evidence="3" id="KW-1185">Reference proteome</keyword>
<dbReference type="AlphaFoldDB" id="A0A8T0H2D1"/>
<organism evidence="2 3">
    <name type="scientific">Ceratodon purpureus</name>
    <name type="common">Fire moss</name>
    <name type="synonym">Dicranum purpureum</name>
    <dbReference type="NCBI Taxonomy" id="3225"/>
    <lineage>
        <taxon>Eukaryota</taxon>
        <taxon>Viridiplantae</taxon>
        <taxon>Streptophyta</taxon>
        <taxon>Embryophyta</taxon>
        <taxon>Bryophyta</taxon>
        <taxon>Bryophytina</taxon>
        <taxon>Bryopsida</taxon>
        <taxon>Dicranidae</taxon>
        <taxon>Pseudoditrichales</taxon>
        <taxon>Ditrichaceae</taxon>
        <taxon>Ceratodon</taxon>
    </lineage>
</organism>
<dbReference type="Proteomes" id="UP000822688">
    <property type="component" value="Chromosome 8"/>
</dbReference>
<evidence type="ECO:0000256" key="1">
    <source>
        <dbReference type="SAM" id="Coils"/>
    </source>
</evidence>